<feature type="transmembrane region" description="Helical" evidence="4">
    <location>
        <begin position="330"/>
        <end position="349"/>
    </location>
</feature>
<dbReference type="GO" id="GO:0016020">
    <property type="term" value="C:membrane"/>
    <property type="evidence" value="ECO:0007669"/>
    <property type="project" value="UniProtKB-SubCell"/>
</dbReference>
<dbReference type="EMBL" id="MK890595">
    <property type="protein sequence ID" value="QFR37100.1"/>
    <property type="molecule type" value="Genomic_DNA"/>
</dbReference>
<gene>
    <name evidence="6" type="ORF">g2318</name>
</gene>
<name>A0A5P8N8H0_9ASCO</name>
<feature type="transmembrane region" description="Helical" evidence="4">
    <location>
        <begin position="361"/>
        <end position="381"/>
    </location>
</feature>
<evidence type="ECO:0000313" key="6">
    <source>
        <dbReference type="EMBL" id="QFR37100.1"/>
    </source>
</evidence>
<dbReference type="SUPFAM" id="SSF103473">
    <property type="entry name" value="MFS general substrate transporter"/>
    <property type="match status" value="1"/>
</dbReference>
<feature type="region of interest" description="Disordered" evidence="3">
    <location>
        <begin position="1"/>
        <end position="28"/>
    </location>
</feature>
<dbReference type="GO" id="GO:0032218">
    <property type="term" value="P:riboflavin transport"/>
    <property type="evidence" value="ECO:0007669"/>
    <property type="project" value="TreeGrafter"/>
</dbReference>
<evidence type="ECO:0000256" key="1">
    <source>
        <dbReference type="ARBA" id="ARBA00004141"/>
    </source>
</evidence>
<feature type="transmembrane region" description="Helical" evidence="4">
    <location>
        <begin position="296"/>
        <end position="318"/>
    </location>
</feature>
<evidence type="ECO:0000256" key="3">
    <source>
        <dbReference type="SAM" id="MobiDB-lite"/>
    </source>
</evidence>
<dbReference type="PANTHER" id="PTHR11360">
    <property type="entry name" value="MONOCARBOXYLATE TRANSPORTER"/>
    <property type="match status" value="1"/>
</dbReference>
<dbReference type="AlphaFoldDB" id="A0A5P8N8H0"/>
<evidence type="ECO:0000259" key="5">
    <source>
        <dbReference type="PROSITE" id="PS50850"/>
    </source>
</evidence>
<accession>A0A5P8N8H0</accession>
<protein>
    <submittedName>
        <fullName evidence="6">MFS transporter</fullName>
    </submittedName>
</protein>
<dbReference type="InterPro" id="IPR050327">
    <property type="entry name" value="Proton-linked_MCT"/>
</dbReference>
<dbReference type="InterPro" id="IPR011701">
    <property type="entry name" value="MFS"/>
</dbReference>
<feature type="transmembrane region" description="Helical" evidence="4">
    <location>
        <begin position="87"/>
        <end position="113"/>
    </location>
</feature>
<dbReference type="PROSITE" id="PS50850">
    <property type="entry name" value="MFS"/>
    <property type="match status" value="1"/>
</dbReference>
<organism evidence="6">
    <name type="scientific">Cyberlindnera americana</name>
    <dbReference type="NCBI Taxonomy" id="36016"/>
    <lineage>
        <taxon>Eukaryota</taxon>
        <taxon>Fungi</taxon>
        <taxon>Dikarya</taxon>
        <taxon>Ascomycota</taxon>
        <taxon>Saccharomycotina</taxon>
        <taxon>Saccharomycetes</taxon>
        <taxon>Phaffomycetales</taxon>
        <taxon>Phaffomycetaceae</taxon>
        <taxon>Cyberlindnera</taxon>
    </lineage>
</organism>
<dbReference type="CDD" id="cd17352">
    <property type="entry name" value="MFS_MCT_SLC16"/>
    <property type="match status" value="1"/>
</dbReference>
<feature type="transmembrane region" description="Helical" evidence="4">
    <location>
        <begin position="387"/>
        <end position="413"/>
    </location>
</feature>
<dbReference type="PANTHER" id="PTHR11360:SF177">
    <property type="entry name" value="RIBOFLAVIN TRANSPORTER MCH5"/>
    <property type="match status" value="1"/>
</dbReference>
<evidence type="ECO:0000256" key="4">
    <source>
        <dbReference type="SAM" id="Phobius"/>
    </source>
</evidence>
<feature type="transmembrane region" description="Helical" evidence="4">
    <location>
        <begin position="425"/>
        <end position="445"/>
    </location>
</feature>
<evidence type="ECO:0000256" key="2">
    <source>
        <dbReference type="ARBA" id="ARBA00006727"/>
    </source>
</evidence>
<sequence>MLTHALIPLQTEDDRTKSKADEDLTTTQRSLDIGSSTNLKKPISAFRTTTSSSDIIMRHSSLPSPPPEFDETNDDMDFPEGGLEANLVVIGAFSALLITFGMMNTVGVMQAYISEHILPDASASSIGWIFSVFFFFAFGGGIYAGPLFDFKGAKIPMYLGSTLMFVGLIASANCTEVYQFVLAYGVVFGAGTSFLMNCSISAVSHYFLKKRGSALGICSIAGSLGGVIWPLMLRSLFPKIGYVWTMRILAFISIGLLLIGCLLVKHRITKKVEPSLKKMDFIRQSFVLKDIFTDKIYFSLIVSIILSEFCLIIVLTYISSYTMAQGYSESNAFLVTIALNGVGIIGRYLPNYAADRVGNMNIMCVCAAMCSIMILVVWLPFGKSLSSMFVFAALYGFFSSSTLSLTPVCCGQISRTEDFGKRYGTIYFIVAFTNLISLPIGGAIVSNGSIQNWNHLIIFAGVIEVVSTAFWCWTRYLLAGTKICKV</sequence>
<feature type="domain" description="Major facilitator superfamily (MFS) profile" evidence="5">
    <location>
        <begin position="87"/>
        <end position="479"/>
    </location>
</feature>
<reference evidence="6" key="1">
    <citation type="journal article" date="2019" name="Front. Microbiol.">
        <title>An Overview of Genes From Cyberlindnera americana, a Symbiont Yeast Isolated From the Gut of the Bark Beetle Dendroctonus rhizophagus (Curculionidae: Scolytinae), Involved in the Detoxification Process Using Genome and Transcriptome Data.</title>
        <authorList>
            <person name="Soto-Robles L.V."/>
            <person name="Torres-Banda V."/>
            <person name="Rivera-Orduna F.N."/>
            <person name="Curiel-Quesada E."/>
            <person name="Hidalgo-Lara M.E."/>
            <person name="Zuniga G."/>
        </authorList>
    </citation>
    <scope>NUCLEOTIDE SEQUENCE</scope>
    <source>
        <strain evidence="6">ChDrAdgY46</strain>
    </source>
</reference>
<keyword evidence="4" id="KW-1133">Transmembrane helix</keyword>
<keyword evidence="4" id="KW-0472">Membrane</keyword>
<feature type="transmembrane region" description="Helical" evidence="4">
    <location>
        <begin position="212"/>
        <end position="232"/>
    </location>
</feature>
<dbReference type="InterPro" id="IPR036259">
    <property type="entry name" value="MFS_trans_sf"/>
</dbReference>
<proteinExistence type="inferred from homology"/>
<feature type="transmembrane region" description="Helical" evidence="4">
    <location>
        <begin position="125"/>
        <end position="148"/>
    </location>
</feature>
<dbReference type="GO" id="GO:0022857">
    <property type="term" value="F:transmembrane transporter activity"/>
    <property type="evidence" value="ECO:0007669"/>
    <property type="project" value="InterPro"/>
</dbReference>
<dbReference type="Pfam" id="PF07690">
    <property type="entry name" value="MFS_1"/>
    <property type="match status" value="1"/>
</dbReference>
<feature type="transmembrane region" description="Helical" evidence="4">
    <location>
        <begin position="155"/>
        <end position="172"/>
    </location>
</feature>
<feature type="compositionally biased region" description="Basic and acidic residues" evidence="3">
    <location>
        <begin position="12"/>
        <end position="22"/>
    </location>
</feature>
<feature type="transmembrane region" description="Helical" evidence="4">
    <location>
        <begin position="244"/>
        <end position="264"/>
    </location>
</feature>
<dbReference type="Gene3D" id="1.20.1250.20">
    <property type="entry name" value="MFS general substrate transporter like domains"/>
    <property type="match status" value="1"/>
</dbReference>
<feature type="transmembrane region" description="Helical" evidence="4">
    <location>
        <begin position="457"/>
        <end position="478"/>
    </location>
</feature>
<comment type="similarity">
    <text evidence="2">Belongs to the major facilitator superfamily. Monocarboxylate porter (TC 2.A.1.13) family.</text>
</comment>
<keyword evidence="4" id="KW-0812">Transmembrane</keyword>
<feature type="transmembrane region" description="Helical" evidence="4">
    <location>
        <begin position="178"/>
        <end position="200"/>
    </location>
</feature>
<dbReference type="InterPro" id="IPR020846">
    <property type="entry name" value="MFS_dom"/>
</dbReference>
<comment type="subcellular location">
    <subcellularLocation>
        <location evidence="1">Membrane</location>
        <topology evidence="1">Multi-pass membrane protein</topology>
    </subcellularLocation>
</comment>